<dbReference type="InterPro" id="IPR005226">
    <property type="entry name" value="UPF0014_fam"/>
</dbReference>
<evidence type="ECO:0000256" key="4">
    <source>
        <dbReference type="ARBA" id="ARBA00022989"/>
    </source>
</evidence>
<evidence type="ECO:0000256" key="6">
    <source>
        <dbReference type="SAM" id="Phobius"/>
    </source>
</evidence>
<evidence type="ECO:0000256" key="5">
    <source>
        <dbReference type="ARBA" id="ARBA00023136"/>
    </source>
</evidence>
<evidence type="ECO:0000256" key="2">
    <source>
        <dbReference type="ARBA" id="ARBA00005268"/>
    </source>
</evidence>
<organism evidence="7 8">
    <name type="scientific">Bifidobacterium callitrichidarum</name>
    <dbReference type="NCBI Taxonomy" id="2052941"/>
    <lineage>
        <taxon>Bacteria</taxon>
        <taxon>Bacillati</taxon>
        <taxon>Actinomycetota</taxon>
        <taxon>Actinomycetes</taxon>
        <taxon>Bifidobacteriales</taxon>
        <taxon>Bifidobacteriaceae</taxon>
        <taxon>Bifidobacterium</taxon>
    </lineage>
</organism>
<dbReference type="Proteomes" id="UP000245876">
    <property type="component" value="Unassembled WGS sequence"/>
</dbReference>
<evidence type="ECO:0000313" key="7">
    <source>
        <dbReference type="EMBL" id="PWG65015.1"/>
    </source>
</evidence>
<keyword evidence="7" id="KW-0547">Nucleotide-binding</keyword>
<dbReference type="PANTHER" id="PTHR30028:SF0">
    <property type="entry name" value="PROTEIN ALUMINUM SENSITIVE 3"/>
    <property type="match status" value="1"/>
</dbReference>
<feature type="transmembrane region" description="Helical" evidence="6">
    <location>
        <begin position="6"/>
        <end position="26"/>
    </location>
</feature>
<protein>
    <submittedName>
        <fullName evidence="7">ABC transporter ATP-binding protein</fullName>
    </submittedName>
</protein>
<gene>
    <name evidence="7" type="ORF">DF196_07665</name>
</gene>
<feature type="transmembrane region" description="Helical" evidence="6">
    <location>
        <begin position="124"/>
        <end position="149"/>
    </location>
</feature>
<keyword evidence="5 6" id="KW-0472">Membrane</keyword>
<dbReference type="RefSeq" id="WP_109057266.1">
    <property type="nucleotide sequence ID" value="NZ_QFFM01000014.1"/>
</dbReference>
<dbReference type="GO" id="GO:0005524">
    <property type="term" value="F:ATP binding"/>
    <property type="evidence" value="ECO:0007669"/>
    <property type="project" value="UniProtKB-KW"/>
</dbReference>
<comment type="subcellular location">
    <subcellularLocation>
        <location evidence="1">Membrane</location>
        <topology evidence="1">Multi-pass membrane protein</topology>
    </subcellularLocation>
</comment>
<dbReference type="EMBL" id="QFFM01000014">
    <property type="protein sequence ID" value="PWG65015.1"/>
    <property type="molecule type" value="Genomic_DNA"/>
</dbReference>
<feature type="transmembrane region" description="Helical" evidence="6">
    <location>
        <begin position="186"/>
        <end position="213"/>
    </location>
</feature>
<dbReference type="AlphaFoldDB" id="A0A2U2N737"/>
<feature type="transmembrane region" description="Helical" evidence="6">
    <location>
        <begin position="225"/>
        <end position="247"/>
    </location>
</feature>
<dbReference type="OrthoDB" id="3212530at2"/>
<reference evidence="7 8" key="1">
    <citation type="journal article" date="2018" name="Int. J. Syst. Evol. Microbiol.">
        <title>Bifidobacterium callitrichidarum sp. nov. from the faeces of the emperor tamarin (Saguinus imperator).</title>
        <authorList>
            <person name="Modesto M."/>
            <person name="Michelini S."/>
            <person name="Sansosti M.C."/>
            <person name="De Filippo C."/>
            <person name="Cavalieri D."/>
            <person name="Qvirist L."/>
            <person name="Andlid T."/>
            <person name="Spiezio C."/>
            <person name="Sandri C."/>
            <person name="Pascarelli S."/>
            <person name="Sgorbati B."/>
            <person name="Mattarelli P."/>
        </authorList>
    </citation>
    <scope>NUCLEOTIDE SEQUENCE [LARGE SCALE GENOMIC DNA]</scope>
    <source>
        <strain evidence="7 8">TRI 5</strain>
    </source>
</reference>
<dbReference type="GO" id="GO:0005886">
    <property type="term" value="C:plasma membrane"/>
    <property type="evidence" value="ECO:0007669"/>
    <property type="project" value="TreeGrafter"/>
</dbReference>
<sequence>MTGNAYDIDIWGLLVALAMVAVAAGISELMRINIGKTLLWSACRALLQLCAMGFIIGYVIRANNVFLVFAVIAVMLVAAVQITLSRAKGVPKGLAGPVLLSLTITMLLMISLVTELVVRPHPWYAPQLVVPLTGMLLGNTVSALAVGLSRFYESMNERRDEIDTLLALGSTAWEAARPSIVSSIRLGLLPTTATLASCGIVTIPGMMAGQVIAGGDPLEAAKYQFVVFAAIAALTLVADSLIMAMVYRTCFTADDQYKPPEMR</sequence>
<accession>A0A2U2N737</accession>
<keyword evidence="4 6" id="KW-1133">Transmembrane helix</keyword>
<evidence type="ECO:0000256" key="1">
    <source>
        <dbReference type="ARBA" id="ARBA00004141"/>
    </source>
</evidence>
<keyword evidence="7" id="KW-0067">ATP-binding</keyword>
<feature type="transmembrane region" description="Helical" evidence="6">
    <location>
        <begin position="38"/>
        <end position="60"/>
    </location>
</feature>
<comment type="caution">
    <text evidence="7">The sequence shown here is derived from an EMBL/GenBank/DDBJ whole genome shotgun (WGS) entry which is preliminary data.</text>
</comment>
<proteinExistence type="inferred from homology"/>
<name>A0A2U2N737_9BIFI</name>
<feature type="transmembrane region" description="Helical" evidence="6">
    <location>
        <begin position="66"/>
        <end position="84"/>
    </location>
</feature>
<evidence type="ECO:0000313" key="8">
    <source>
        <dbReference type="Proteomes" id="UP000245876"/>
    </source>
</evidence>
<dbReference type="Pfam" id="PF03649">
    <property type="entry name" value="UPF0014"/>
    <property type="match status" value="1"/>
</dbReference>
<keyword evidence="3 6" id="KW-0812">Transmembrane</keyword>
<comment type="similarity">
    <text evidence="2">Belongs to the UPF0014 family.</text>
</comment>
<feature type="transmembrane region" description="Helical" evidence="6">
    <location>
        <begin position="96"/>
        <end position="118"/>
    </location>
</feature>
<evidence type="ECO:0000256" key="3">
    <source>
        <dbReference type="ARBA" id="ARBA00022692"/>
    </source>
</evidence>
<keyword evidence="8" id="KW-1185">Reference proteome</keyword>
<dbReference type="PANTHER" id="PTHR30028">
    <property type="entry name" value="UPF0014 INNER MEMBRANE PROTEIN YBBM-RELATED"/>
    <property type="match status" value="1"/>
</dbReference>